<keyword evidence="2" id="KW-0732">Signal</keyword>
<dbReference type="RefSeq" id="WP_387972502.1">
    <property type="nucleotide sequence ID" value="NZ_JBHRWO010000007.1"/>
</dbReference>
<feature type="region of interest" description="Disordered" evidence="1">
    <location>
        <begin position="23"/>
        <end position="54"/>
    </location>
</feature>
<sequence length="203" mass="22131">MRRLTALATLVLLFAAAACTGDGGTDDPTGQGDSSSEAPAPTAPLELALTPPNGFTADTTGADREIFFSEDHVTYTFFVAGAEGGLDRIMVTSYLLNPDADTSKYESQAALVTDYFKQLDQAISLDNFYPTLVHREDGIYRYGEKVINEVEVKWQDHFVFAGQYLINITCMWDSHYGQVNTACAELTSSFPFPEEWTAASPAA</sequence>
<dbReference type="PROSITE" id="PS51257">
    <property type="entry name" value="PROKAR_LIPOPROTEIN"/>
    <property type="match status" value="1"/>
</dbReference>
<organism evidence="3 4">
    <name type="scientific">Glycomyces rhizosphaerae</name>
    <dbReference type="NCBI Taxonomy" id="2054422"/>
    <lineage>
        <taxon>Bacteria</taxon>
        <taxon>Bacillati</taxon>
        <taxon>Actinomycetota</taxon>
        <taxon>Actinomycetes</taxon>
        <taxon>Glycomycetales</taxon>
        <taxon>Glycomycetaceae</taxon>
        <taxon>Glycomyces</taxon>
    </lineage>
</organism>
<keyword evidence="4" id="KW-1185">Reference proteome</keyword>
<dbReference type="Proteomes" id="UP001595712">
    <property type="component" value="Unassembled WGS sequence"/>
</dbReference>
<evidence type="ECO:0000313" key="3">
    <source>
        <dbReference type="EMBL" id="MFC3492238.1"/>
    </source>
</evidence>
<name>A0ABV7PXJ8_9ACTN</name>
<reference evidence="4" key="1">
    <citation type="journal article" date="2019" name="Int. J. Syst. Evol. Microbiol.">
        <title>The Global Catalogue of Microorganisms (GCM) 10K type strain sequencing project: providing services to taxonomists for standard genome sequencing and annotation.</title>
        <authorList>
            <consortium name="The Broad Institute Genomics Platform"/>
            <consortium name="The Broad Institute Genome Sequencing Center for Infectious Disease"/>
            <person name="Wu L."/>
            <person name="Ma J."/>
        </authorList>
    </citation>
    <scope>NUCLEOTIDE SEQUENCE [LARGE SCALE GENOMIC DNA]</scope>
    <source>
        <strain evidence="4">CGMCC 4.7396</strain>
    </source>
</reference>
<accession>A0ABV7PXJ8</accession>
<gene>
    <name evidence="3" type="ORF">ACFO8M_07055</name>
</gene>
<feature type="compositionally biased region" description="Low complexity" evidence="1">
    <location>
        <begin position="23"/>
        <end position="52"/>
    </location>
</feature>
<proteinExistence type="predicted"/>
<comment type="caution">
    <text evidence="3">The sequence shown here is derived from an EMBL/GenBank/DDBJ whole genome shotgun (WGS) entry which is preliminary data.</text>
</comment>
<evidence type="ECO:0008006" key="5">
    <source>
        <dbReference type="Google" id="ProtNLM"/>
    </source>
</evidence>
<protein>
    <recommendedName>
        <fullName evidence="5">Lipoprotein</fullName>
    </recommendedName>
</protein>
<dbReference type="EMBL" id="JBHRWO010000007">
    <property type="protein sequence ID" value="MFC3492238.1"/>
    <property type="molecule type" value="Genomic_DNA"/>
</dbReference>
<feature type="chain" id="PRO_5047381229" description="Lipoprotein" evidence="2">
    <location>
        <begin position="21"/>
        <end position="203"/>
    </location>
</feature>
<feature type="signal peptide" evidence="2">
    <location>
        <begin position="1"/>
        <end position="20"/>
    </location>
</feature>
<evidence type="ECO:0000256" key="2">
    <source>
        <dbReference type="SAM" id="SignalP"/>
    </source>
</evidence>
<evidence type="ECO:0000256" key="1">
    <source>
        <dbReference type="SAM" id="MobiDB-lite"/>
    </source>
</evidence>
<evidence type="ECO:0000313" key="4">
    <source>
        <dbReference type="Proteomes" id="UP001595712"/>
    </source>
</evidence>